<feature type="domain" description="CorA-like transporter" evidence="2">
    <location>
        <begin position="29"/>
        <end position="272"/>
    </location>
</feature>
<reference evidence="3" key="1">
    <citation type="journal article" date="2023" name="Mol. Phylogenet. Evol.">
        <title>Genome-scale phylogeny and comparative genomics of the fungal order Sordariales.</title>
        <authorList>
            <person name="Hensen N."/>
            <person name="Bonometti L."/>
            <person name="Westerberg I."/>
            <person name="Brannstrom I.O."/>
            <person name="Guillou S."/>
            <person name="Cros-Aarteil S."/>
            <person name="Calhoun S."/>
            <person name="Haridas S."/>
            <person name="Kuo A."/>
            <person name="Mondo S."/>
            <person name="Pangilinan J."/>
            <person name="Riley R."/>
            <person name="LaButti K."/>
            <person name="Andreopoulos B."/>
            <person name="Lipzen A."/>
            <person name="Chen C."/>
            <person name="Yan M."/>
            <person name="Daum C."/>
            <person name="Ng V."/>
            <person name="Clum A."/>
            <person name="Steindorff A."/>
            <person name="Ohm R.A."/>
            <person name="Martin F."/>
            <person name="Silar P."/>
            <person name="Natvig D.O."/>
            <person name="Lalanne C."/>
            <person name="Gautier V."/>
            <person name="Ament-Velasquez S.L."/>
            <person name="Kruys A."/>
            <person name="Hutchinson M.I."/>
            <person name="Powell A.J."/>
            <person name="Barry K."/>
            <person name="Miller A.N."/>
            <person name="Grigoriev I.V."/>
            <person name="Debuchy R."/>
            <person name="Gladieux P."/>
            <person name="Hiltunen Thoren M."/>
            <person name="Johannesson H."/>
        </authorList>
    </citation>
    <scope>NUCLEOTIDE SEQUENCE</scope>
    <source>
        <strain evidence="3">CBS 990.96</strain>
    </source>
</reference>
<organism evidence="3 4">
    <name type="scientific">Podospora fimiseda</name>
    <dbReference type="NCBI Taxonomy" id="252190"/>
    <lineage>
        <taxon>Eukaryota</taxon>
        <taxon>Fungi</taxon>
        <taxon>Dikarya</taxon>
        <taxon>Ascomycota</taxon>
        <taxon>Pezizomycotina</taxon>
        <taxon>Sordariomycetes</taxon>
        <taxon>Sordariomycetidae</taxon>
        <taxon>Sordariales</taxon>
        <taxon>Podosporaceae</taxon>
        <taxon>Podospora</taxon>
    </lineage>
</organism>
<evidence type="ECO:0000256" key="1">
    <source>
        <dbReference type="SAM" id="Phobius"/>
    </source>
</evidence>
<feature type="transmembrane region" description="Helical" evidence="1">
    <location>
        <begin position="427"/>
        <end position="449"/>
    </location>
</feature>
<proteinExistence type="predicted"/>
<dbReference type="InterPro" id="IPR058257">
    <property type="entry name" value="CorA-like_dom"/>
</dbReference>
<evidence type="ECO:0000259" key="2">
    <source>
        <dbReference type="Pfam" id="PF26616"/>
    </source>
</evidence>
<name>A0AAN7BJY9_9PEZI</name>
<dbReference type="Pfam" id="PF26616">
    <property type="entry name" value="CorA-like"/>
    <property type="match status" value="1"/>
</dbReference>
<keyword evidence="4" id="KW-1185">Reference proteome</keyword>
<protein>
    <recommendedName>
        <fullName evidence="2">CorA-like transporter domain-containing protein</fullName>
    </recommendedName>
</protein>
<accession>A0AAN7BJY9</accession>
<keyword evidence="1" id="KW-0472">Membrane</keyword>
<dbReference type="Proteomes" id="UP001301958">
    <property type="component" value="Unassembled WGS sequence"/>
</dbReference>
<keyword evidence="1" id="KW-1133">Transmembrane helix</keyword>
<gene>
    <name evidence="3" type="ORF">QBC38DRAFT_458077</name>
</gene>
<sequence>MDLDLEQYVQERSGPSNPWFMGDPNFILTQLIQDSERLFREESDTSAQVVFQTRGDDNSNPEETTYNGSKEILIDGPESLASFLQENRSREHNVVFRGKLSVLRQNHSWDKLLITREILVKILRAQKVFLPFLDCVHSFGFRLDEDTEVWEGLHRRYTPPGLDSLEPDGEYEICYTYRYVTCNGRSEGPTWSVRQTAVYEKRNLGNGCSTWILIQPSDPVWKRFKTANFSDPGQGQQEPSLTHCMFLASAVEGWKGYVSQLRQELLEISEKAQFVRLNKKRPDDFVVSFSDAQKLQRLRTKLLRALLVLQGQMDAISGVETHFKELNQVNPAGNSKLQYVSLDGIKGSVKYYRSVLKGLLDHSEGTASLLRQIVEYRLTEDISNSSRAQESSMLVLRSLTSKMQADNEGILKLAEQSQKDGIRVKTLTVITIFYLPATLIATIFSSNLVNTVPTSQALERGRLVIAPEFWIYLLITVGFTAVTLAVPKLLESGNRKCW</sequence>
<keyword evidence="1" id="KW-0812">Transmembrane</keyword>
<dbReference type="AlphaFoldDB" id="A0AAN7BJY9"/>
<reference evidence="3" key="2">
    <citation type="submission" date="2023-05" db="EMBL/GenBank/DDBJ databases">
        <authorList>
            <consortium name="Lawrence Berkeley National Laboratory"/>
            <person name="Steindorff A."/>
            <person name="Hensen N."/>
            <person name="Bonometti L."/>
            <person name="Westerberg I."/>
            <person name="Brannstrom I.O."/>
            <person name="Guillou S."/>
            <person name="Cros-Aarteil S."/>
            <person name="Calhoun S."/>
            <person name="Haridas S."/>
            <person name="Kuo A."/>
            <person name="Mondo S."/>
            <person name="Pangilinan J."/>
            <person name="Riley R."/>
            <person name="Labutti K."/>
            <person name="Andreopoulos B."/>
            <person name="Lipzen A."/>
            <person name="Chen C."/>
            <person name="Yanf M."/>
            <person name="Daum C."/>
            <person name="Ng V."/>
            <person name="Clum A."/>
            <person name="Ohm R."/>
            <person name="Martin F."/>
            <person name="Silar P."/>
            <person name="Natvig D."/>
            <person name="Lalanne C."/>
            <person name="Gautier V."/>
            <person name="Ament-Velasquez S.L."/>
            <person name="Kruys A."/>
            <person name="Hutchinson M.I."/>
            <person name="Powell A.J."/>
            <person name="Barry K."/>
            <person name="Miller A.N."/>
            <person name="Grigoriev I.V."/>
            <person name="Debuchy R."/>
            <person name="Gladieux P."/>
            <person name="Thoren M.H."/>
            <person name="Johannesson H."/>
        </authorList>
    </citation>
    <scope>NUCLEOTIDE SEQUENCE</scope>
    <source>
        <strain evidence="3">CBS 990.96</strain>
    </source>
</reference>
<dbReference type="Gene3D" id="1.20.58.340">
    <property type="entry name" value="Magnesium transport protein CorA, transmembrane region"/>
    <property type="match status" value="1"/>
</dbReference>
<feature type="transmembrane region" description="Helical" evidence="1">
    <location>
        <begin position="469"/>
        <end position="490"/>
    </location>
</feature>
<evidence type="ECO:0000313" key="3">
    <source>
        <dbReference type="EMBL" id="KAK4224632.1"/>
    </source>
</evidence>
<dbReference type="EMBL" id="MU865387">
    <property type="protein sequence ID" value="KAK4224632.1"/>
    <property type="molecule type" value="Genomic_DNA"/>
</dbReference>
<evidence type="ECO:0000313" key="4">
    <source>
        <dbReference type="Proteomes" id="UP001301958"/>
    </source>
</evidence>
<comment type="caution">
    <text evidence="3">The sequence shown here is derived from an EMBL/GenBank/DDBJ whole genome shotgun (WGS) entry which is preliminary data.</text>
</comment>